<evidence type="ECO:0000313" key="3">
    <source>
        <dbReference type="EMBL" id="MBO1079081.1"/>
    </source>
</evidence>
<sequence>MELSVSLLPQQILTALVLPPLGLVLACLAGGLLAWRGWRPGGLVVIAAALALGLMSTPMASGLLTESLEREVRLVGAARAGPPGPAPQAIVILGAELAHGMDGADVGPMTLERLRAGAALHRSTGLPILVTGGVLSAGTPPIATLMQHSLETDFNVPTRWVEGKAPDTRGNAVESTAVLRQDGITAAYVVTHAWHLPRALEAFGRTGLHVVAAPVRVTRGPDGSWSDWIPRPDHLSESWFALREWAGRLVYAIRD</sequence>
<dbReference type="PANTHER" id="PTHR30336:SF4">
    <property type="entry name" value="ENVELOPE BIOGENESIS FACTOR ELYC"/>
    <property type="match status" value="1"/>
</dbReference>
<dbReference type="EMBL" id="JACTNG010000003">
    <property type="protein sequence ID" value="MBO1079081.1"/>
    <property type="molecule type" value="Genomic_DNA"/>
</dbReference>
<comment type="caution">
    <text evidence="3">The sequence shown here is derived from an EMBL/GenBank/DDBJ whole genome shotgun (WGS) entry which is preliminary data.</text>
</comment>
<dbReference type="CDD" id="cd06259">
    <property type="entry name" value="YdcF-like"/>
    <property type="match status" value="1"/>
</dbReference>
<feature type="domain" description="DUF218" evidence="2">
    <location>
        <begin position="88"/>
        <end position="247"/>
    </location>
</feature>
<name>A0ABS3KNN8_9PROT</name>
<proteinExistence type="predicted"/>
<keyword evidence="4" id="KW-1185">Reference proteome</keyword>
<protein>
    <submittedName>
        <fullName evidence="3">YdcF family protein</fullName>
    </submittedName>
</protein>
<dbReference type="Pfam" id="PF02698">
    <property type="entry name" value="DUF218"/>
    <property type="match status" value="1"/>
</dbReference>
<dbReference type="PANTHER" id="PTHR30336">
    <property type="entry name" value="INNER MEMBRANE PROTEIN, PROBABLE PERMEASE"/>
    <property type="match status" value="1"/>
</dbReference>
<evidence type="ECO:0000313" key="4">
    <source>
        <dbReference type="Proteomes" id="UP001518989"/>
    </source>
</evidence>
<dbReference type="Gene3D" id="3.40.50.620">
    <property type="entry name" value="HUPs"/>
    <property type="match status" value="1"/>
</dbReference>
<keyword evidence="1" id="KW-1133">Transmembrane helix</keyword>
<dbReference type="InterPro" id="IPR003848">
    <property type="entry name" value="DUF218"/>
</dbReference>
<dbReference type="RefSeq" id="WP_207416521.1">
    <property type="nucleotide sequence ID" value="NZ_CP061177.1"/>
</dbReference>
<dbReference type="Proteomes" id="UP001518989">
    <property type="component" value="Unassembled WGS sequence"/>
</dbReference>
<evidence type="ECO:0000259" key="2">
    <source>
        <dbReference type="Pfam" id="PF02698"/>
    </source>
</evidence>
<feature type="transmembrane region" description="Helical" evidence="1">
    <location>
        <begin position="12"/>
        <end position="35"/>
    </location>
</feature>
<reference evidence="3 4" key="1">
    <citation type="submission" date="2020-09" db="EMBL/GenBank/DDBJ databases">
        <title>Roseomonas.</title>
        <authorList>
            <person name="Zhu W."/>
        </authorList>
    </citation>
    <scope>NUCLEOTIDE SEQUENCE [LARGE SCALE GENOMIC DNA]</scope>
    <source>
        <strain evidence="3 4">573</strain>
    </source>
</reference>
<keyword evidence="1" id="KW-0472">Membrane</keyword>
<dbReference type="InterPro" id="IPR051599">
    <property type="entry name" value="Cell_Envelope_Assoc"/>
</dbReference>
<keyword evidence="1" id="KW-0812">Transmembrane</keyword>
<accession>A0ABS3KNN8</accession>
<gene>
    <name evidence="3" type="ORF">IAI61_08565</name>
</gene>
<organism evidence="3 4">
    <name type="scientific">Roseomonas haemaphysalidis</name>
    <dbReference type="NCBI Taxonomy" id="2768162"/>
    <lineage>
        <taxon>Bacteria</taxon>
        <taxon>Pseudomonadati</taxon>
        <taxon>Pseudomonadota</taxon>
        <taxon>Alphaproteobacteria</taxon>
        <taxon>Acetobacterales</taxon>
        <taxon>Roseomonadaceae</taxon>
        <taxon>Roseomonas</taxon>
    </lineage>
</organism>
<dbReference type="InterPro" id="IPR014729">
    <property type="entry name" value="Rossmann-like_a/b/a_fold"/>
</dbReference>
<feature type="transmembrane region" description="Helical" evidence="1">
    <location>
        <begin position="41"/>
        <end position="64"/>
    </location>
</feature>
<evidence type="ECO:0000256" key="1">
    <source>
        <dbReference type="SAM" id="Phobius"/>
    </source>
</evidence>